<dbReference type="InterPro" id="IPR052895">
    <property type="entry name" value="HetReg/Transcr_Mod"/>
</dbReference>
<dbReference type="Proteomes" id="UP001320420">
    <property type="component" value="Unassembled WGS sequence"/>
</dbReference>
<dbReference type="AlphaFoldDB" id="A0AAN9V9U6"/>
<feature type="domain" description="Heterokaryon incompatibility" evidence="1">
    <location>
        <begin position="54"/>
        <end position="217"/>
    </location>
</feature>
<name>A0AAN9V9U6_9PEZI</name>
<dbReference type="EMBL" id="JAKJXP020000008">
    <property type="protein sequence ID" value="KAK7756188.1"/>
    <property type="molecule type" value="Genomic_DNA"/>
</dbReference>
<evidence type="ECO:0000313" key="3">
    <source>
        <dbReference type="Proteomes" id="UP001320420"/>
    </source>
</evidence>
<keyword evidence="3" id="KW-1185">Reference proteome</keyword>
<reference evidence="2 3" key="1">
    <citation type="submission" date="2024-02" db="EMBL/GenBank/DDBJ databases">
        <title>De novo assembly and annotation of 12 fungi associated with fruit tree decline syndrome in Ontario, Canada.</title>
        <authorList>
            <person name="Sulman M."/>
            <person name="Ellouze W."/>
            <person name="Ilyukhin E."/>
        </authorList>
    </citation>
    <scope>NUCLEOTIDE SEQUENCE [LARGE SCALE GENOMIC DNA]</scope>
    <source>
        <strain evidence="2 3">M11/M66-122</strain>
    </source>
</reference>
<comment type="caution">
    <text evidence="2">The sequence shown here is derived from an EMBL/GenBank/DDBJ whole genome shotgun (WGS) entry which is preliminary data.</text>
</comment>
<dbReference type="PANTHER" id="PTHR24148">
    <property type="entry name" value="ANKYRIN REPEAT DOMAIN-CONTAINING PROTEIN 39 HOMOLOG-RELATED"/>
    <property type="match status" value="1"/>
</dbReference>
<sequence length="706" mass="80416">METWNADVNSLLYQPLEGELPLRLLRLGAGRPGQPIECELVPTDLGRGEAVQDYEATSYTWGSPEHPPTIACNGVGMKVQRSVFDMLNGIRYPDRQRMVWIDAICIDQSNVDERSAQVSMMGEVYRRAKNVLVWLGPPDAHSKVAMDYARTLDHAALVKEYMAVVEAPGDVLMESAFQSKTYFFDEPDQTESFKECAFAILRFLQRPWFNRVWVQQEAVLCLDTRVFCGGDCIAWDQLFSLAWVMHPRQAGGYPRYIHDMLGTVFHNLSALLEIQKFRGRLHNDIYGVSRKNIYLLQTLASARRFGATDPRDKIFALKNLATDANDWVEVDYRVPWQIIYLEVAQKCLRHGWLEFLEAAGRSRHEPGSVLPSWAPDYRECGDREFPIREHPLWMPGGGIPGLGMPRADFVGTVHQLPKSHRRKFSIPQEIKSFKGSQKQLLQSYVSIKCTMSDEIVYLSKVYDEVSADREDPSTSVYPQIIDEDLQHLKTLDSQTYLNNESVYDAYKLTFMLGRDAEGNIVDSSYVQENWDDWILWMNSGSPDEWKGECRPPILEPCFRASNVADQYRFAITKHGYFCIVTCFANIHDEVAILPGYSLGVVIRPWSPSPGDRFRNPKGKEGNGISQNSDTEYHEFVGDAYIHGMMRNEAQCIIDEFGCKHKPSESQWGKIARASDSGKGEGWETFGFSGNYSRVLPTLGLRRVKLV</sequence>
<accession>A0AAN9V9U6</accession>
<gene>
    <name evidence="2" type="ORF">SLS62_001781</name>
</gene>
<evidence type="ECO:0000313" key="2">
    <source>
        <dbReference type="EMBL" id="KAK7756188.1"/>
    </source>
</evidence>
<proteinExistence type="predicted"/>
<protein>
    <recommendedName>
        <fullName evidence="1">Heterokaryon incompatibility domain-containing protein</fullName>
    </recommendedName>
</protein>
<organism evidence="2 3">
    <name type="scientific">Diatrype stigma</name>
    <dbReference type="NCBI Taxonomy" id="117547"/>
    <lineage>
        <taxon>Eukaryota</taxon>
        <taxon>Fungi</taxon>
        <taxon>Dikarya</taxon>
        <taxon>Ascomycota</taxon>
        <taxon>Pezizomycotina</taxon>
        <taxon>Sordariomycetes</taxon>
        <taxon>Xylariomycetidae</taxon>
        <taxon>Xylariales</taxon>
        <taxon>Diatrypaceae</taxon>
        <taxon>Diatrype</taxon>
    </lineage>
</organism>
<dbReference type="Pfam" id="PF06985">
    <property type="entry name" value="HET"/>
    <property type="match status" value="1"/>
</dbReference>
<dbReference type="InterPro" id="IPR010730">
    <property type="entry name" value="HET"/>
</dbReference>
<evidence type="ECO:0000259" key="1">
    <source>
        <dbReference type="Pfam" id="PF06985"/>
    </source>
</evidence>
<dbReference type="PANTHER" id="PTHR24148:SF64">
    <property type="entry name" value="HETEROKARYON INCOMPATIBILITY DOMAIN-CONTAINING PROTEIN"/>
    <property type="match status" value="1"/>
</dbReference>